<dbReference type="SMART" id="SM00850">
    <property type="entry name" value="LytTR"/>
    <property type="match status" value="1"/>
</dbReference>
<dbReference type="PANTHER" id="PTHR37299:SF4">
    <property type="entry name" value="TRANSCRIPTIONAL REGULATOR"/>
    <property type="match status" value="1"/>
</dbReference>
<dbReference type="PROSITE" id="PS50930">
    <property type="entry name" value="HTH_LYTTR"/>
    <property type="match status" value="1"/>
</dbReference>
<dbReference type="GO" id="GO:0000156">
    <property type="term" value="F:phosphorelay response regulator activity"/>
    <property type="evidence" value="ECO:0007669"/>
    <property type="project" value="InterPro"/>
</dbReference>
<dbReference type="RefSeq" id="WP_192598477.1">
    <property type="nucleotide sequence ID" value="NZ_JADBEL010000008.1"/>
</dbReference>
<dbReference type="InterPro" id="IPR007492">
    <property type="entry name" value="LytTR_DNA-bd_dom"/>
</dbReference>
<dbReference type="Pfam" id="PF04397">
    <property type="entry name" value="LytTR"/>
    <property type="match status" value="1"/>
</dbReference>
<evidence type="ECO:0000313" key="2">
    <source>
        <dbReference type="EMBL" id="MBE1554715.1"/>
    </source>
</evidence>
<evidence type="ECO:0000313" key="3">
    <source>
        <dbReference type="Proteomes" id="UP000658225"/>
    </source>
</evidence>
<proteinExistence type="predicted"/>
<keyword evidence="3" id="KW-1185">Reference proteome</keyword>
<name>A0A927RCT6_9BACL</name>
<keyword evidence="2" id="KW-0238">DNA-binding</keyword>
<organism evidence="2 3">
    <name type="scientific">Sporosarcina limicola</name>
    <dbReference type="NCBI Taxonomy" id="34101"/>
    <lineage>
        <taxon>Bacteria</taxon>
        <taxon>Bacillati</taxon>
        <taxon>Bacillota</taxon>
        <taxon>Bacilli</taxon>
        <taxon>Bacillales</taxon>
        <taxon>Caryophanaceae</taxon>
        <taxon>Sporosarcina</taxon>
    </lineage>
</organism>
<dbReference type="GO" id="GO:0003677">
    <property type="term" value="F:DNA binding"/>
    <property type="evidence" value="ECO:0007669"/>
    <property type="project" value="UniProtKB-KW"/>
</dbReference>
<reference evidence="2" key="1">
    <citation type="submission" date="2020-10" db="EMBL/GenBank/DDBJ databases">
        <title>Genomic Encyclopedia of Type Strains, Phase IV (KMG-IV): sequencing the most valuable type-strain genomes for metagenomic binning, comparative biology and taxonomic classification.</title>
        <authorList>
            <person name="Goeker M."/>
        </authorList>
    </citation>
    <scope>NUCLEOTIDE SEQUENCE</scope>
    <source>
        <strain evidence="2">DSM 13886</strain>
    </source>
</reference>
<sequence length="146" mass="17273">MIRLKIDDSKDYTDIEILIKCPEIDRRLTSLIEHIKQNYITLVGVNEERSHSLIAYNLYYVESIDNKTFFYDEKVVYESTLKLYELEELLQETPFIRISKNLIVNTAYVEHVRALFNGKFEATLSNGEKVIVNRHYAKAFKNKFLN</sequence>
<feature type="domain" description="HTH LytTR-type" evidence="1">
    <location>
        <begin position="42"/>
        <end position="146"/>
    </location>
</feature>
<comment type="caution">
    <text evidence="2">The sequence shown here is derived from an EMBL/GenBank/DDBJ whole genome shotgun (WGS) entry which is preliminary data.</text>
</comment>
<dbReference type="Gene3D" id="2.40.50.1020">
    <property type="entry name" value="LytTr DNA-binding domain"/>
    <property type="match status" value="1"/>
</dbReference>
<protein>
    <submittedName>
        <fullName evidence="2">DNA-binding LytR/AlgR family response regulator</fullName>
    </submittedName>
</protein>
<dbReference type="PANTHER" id="PTHR37299">
    <property type="entry name" value="TRANSCRIPTIONAL REGULATOR-RELATED"/>
    <property type="match status" value="1"/>
</dbReference>
<gene>
    <name evidence="2" type="ORF">H4683_001793</name>
</gene>
<dbReference type="Proteomes" id="UP000658225">
    <property type="component" value="Unassembled WGS sequence"/>
</dbReference>
<dbReference type="InterPro" id="IPR046947">
    <property type="entry name" value="LytR-like"/>
</dbReference>
<dbReference type="AlphaFoldDB" id="A0A927RCT6"/>
<accession>A0A927RCT6</accession>
<evidence type="ECO:0000259" key="1">
    <source>
        <dbReference type="PROSITE" id="PS50930"/>
    </source>
</evidence>
<dbReference type="EMBL" id="JADBEL010000008">
    <property type="protein sequence ID" value="MBE1554715.1"/>
    <property type="molecule type" value="Genomic_DNA"/>
</dbReference>